<dbReference type="Pfam" id="PF13561">
    <property type="entry name" value="adh_short_C2"/>
    <property type="match status" value="1"/>
</dbReference>
<gene>
    <name evidence="2" type="ORF">IAB67_03220</name>
</gene>
<reference evidence="2" key="1">
    <citation type="submission" date="2020-10" db="EMBL/GenBank/DDBJ databases">
        <authorList>
            <person name="Gilroy R."/>
        </authorList>
    </citation>
    <scope>NUCLEOTIDE SEQUENCE</scope>
    <source>
        <strain evidence="2">CHK191-8634</strain>
    </source>
</reference>
<accession>A0A9D1IUC0</accession>
<dbReference type="GO" id="GO:0016491">
    <property type="term" value="F:oxidoreductase activity"/>
    <property type="evidence" value="ECO:0007669"/>
    <property type="project" value="UniProtKB-KW"/>
</dbReference>
<organism evidence="2 3">
    <name type="scientific">Candidatus Ventrousia excrementavium</name>
    <dbReference type="NCBI Taxonomy" id="2840961"/>
    <lineage>
        <taxon>Bacteria</taxon>
        <taxon>Bacillati</taxon>
        <taxon>Bacillota</taxon>
        <taxon>Clostridia</taxon>
        <taxon>Eubacteriales</taxon>
        <taxon>Clostridiaceae</taxon>
        <taxon>Clostridiaceae incertae sedis</taxon>
        <taxon>Candidatus Ventrousia</taxon>
    </lineage>
</organism>
<dbReference type="SUPFAM" id="SSF51735">
    <property type="entry name" value="NAD(P)-binding Rossmann-fold domains"/>
    <property type="match status" value="1"/>
</dbReference>
<dbReference type="FunFam" id="3.40.50.720:FF:000084">
    <property type="entry name" value="Short-chain dehydrogenase reductase"/>
    <property type="match status" value="1"/>
</dbReference>
<dbReference type="Gene3D" id="3.40.50.720">
    <property type="entry name" value="NAD(P)-binding Rossmann-like Domain"/>
    <property type="match status" value="1"/>
</dbReference>
<dbReference type="PANTHER" id="PTHR43975">
    <property type="entry name" value="ZGC:101858"/>
    <property type="match status" value="1"/>
</dbReference>
<dbReference type="EMBL" id="DVMR01000033">
    <property type="protein sequence ID" value="HIU43290.1"/>
    <property type="molecule type" value="Genomic_DNA"/>
</dbReference>
<reference evidence="2" key="2">
    <citation type="journal article" date="2021" name="PeerJ">
        <title>Extensive microbial diversity within the chicken gut microbiome revealed by metagenomics and culture.</title>
        <authorList>
            <person name="Gilroy R."/>
            <person name="Ravi A."/>
            <person name="Getino M."/>
            <person name="Pursley I."/>
            <person name="Horton D.L."/>
            <person name="Alikhan N.F."/>
            <person name="Baker D."/>
            <person name="Gharbi K."/>
            <person name="Hall N."/>
            <person name="Watson M."/>
            <person name="Adriaenssens E.M."/>
            <person name="Foster-Nyarko E."/>
            <person name="Jarju S."/>
            <person name="Secka A."/>
            <person name="Antonio M."/>
            <person name="Oren A."/>
            <person name="Chaudhuri R.R."/>
            <person name="La Ragione R."/>
            <person name="Hildebrand F."/>
            <person name="Pallen M.J."/>
        </authorList>
    </citation>
    <scope>NUCLEOTIDE SEQUENCE</scope>
    <source>
        <strain evidence="2">CHK191-8634</strain>
    </source>
</reference>
<evidence type="ECO:0000256" key="1">
    <source>
        <dbReference type="ARBA" id="ARBA00023002"/>
    </source>
</evidence>
<dbReference type="PRINTS" id="PR00080">
    <property type="entry name" value="SDRFAMILY"/>
</dbReference>
<evidence type="ECO:0000313" key="3">
    <source>
        <dbReference type="Proteomes" id="UP000824073"/>
    </source>
</evidence>
<dbReference type="PRINTS" id="PR00081">
    <property type="entry name" value="GDHRDH"/>
</dbReference>
<proteinExistence type="predicted"/>
<keyword evidence="1" id="KW-0560">Oxidoreductase</keyword>
<dbReference type="GO" id="GO:0008206">
    <property type="term" value="P:bile acid metabolic process"/>
    <property type="evidence" value="ECO:0007669"/>
    <property type="project" value="UniProtKB-ARBA"/>
</dbReference>
<dbReference type="AlphaFoldDB" id="A0A9D1IUC0"/>
<dbReference type="PANTHER" id="PTHR43975:SF2">
    <property type="entry name" value="EG:BACR7A4.14 PROTEIN-RELATED"/>
    <property type="match status" value="1"/>
</dbReference>
<name>A0A9D1IUC0_9CLOT</name>
<protein>
    <submittedName>
        <fullName evidence="2">SDR family oxidoreductase</fullName>
    </submittedName>
</protein>
<comment type="caution">
    <text evidence="2">The sequence shown here is derived from an EMBL/GenBank/DDBJ whole genome shotgun (WGS) entry which is preliminary data.</text>
</comment>
<dbReference type="Proteomes" id="UP000824073">
    <property type="component" value="Unassembled WGS sequence"/>
</dbReference>
<sequence length="250" mass="26322">MEMLRGKTAVVTGGSSGIGRAIAQRFAHEGARVLIVGRNEAALRETAAADEKIFCVAGDMTQDATIEKIMEAVRDLFGGQLDILVNNAGWCPVQPITEITIADYDRAFSLDVRALVNMTIHALPAIRKARGSIINLSSVGSTHRAANLSMYQGAKAAVDNFTRVWALELAADGVRVNAIAPGAVDTNIWNVTDLSPEDAKKHRDGLAAGIPCGRFARPEEIANVAAFLASEQASYVSGAIYAVDGGSGAV</sequence>
<dbReference type="NCBIfam" id="NF005559">
    <property type="entry name" value="PRK07231.1"/>
    <property type="match status" value="1"/>
</dbReference>
<dbReference type="InterPro" id="IPR002347">
    <property type="entry name" value="SDR_fam"/>
</dbReference>
<evidence type="ECO:0000313" key="2">
    <source>
        <dbReference type="EMBL" id="HIU43290.1"/>
    </source>
</evidence>
<dbReference type="InterPro" id="IPR036291">
    <property type="entry name" value="NAD(P)-bd_dom_sf"/>
</dbReference>